<dbReference type="OrthoDB" id="1562405at2759"/>
<feature type="compositionally biased region" description="Polar residues" evidence="2">
    <location>
        <begin position="2626"/>
        <end position="2635"/>
    </location>
</feature>
<feature type="region of interest" description="Disordered" evidence="2">
    <location>
        <begin position="1867"/>
        <end position="1893"/>
    </location>
</feature>
<proteinExistence type="predicted"/>
<feature type="compositionally biased region" description="Polar residues" evidence="2">
    <location>
        <begin position="111"/>
        <end position="133"/>
    </location>
</feature>
<feature type="compositionally biased region" description="Gly residues" evidence="2">
    <location>
        <begin position="2202"/>
        <end position="2211"/>
    </location>
</feature>
<evidence type="ECO:0000256" key="1">
    <source>
        <dbReference type="SAM" id="Coils"/>
    </source>
</evidence>
<feature type="region of interest" description="Disordered" evidence="2">
    <location>
        <begin position="1498"/>
        <end position="1535"/>
    </location>
</feature>
<evidence type="ECO:0000313" key="6">
    <source>
        <dbReference type="Proteomes" id="UP001150925"/>
    </source>
</evidence>
<feature type="region of interest" description="Disordered" evidence="2">
    <location>
        <begin position="1387"/>
        <end position="1411"/>
    </location>
</feature>
<feature type="compositionally biased region" description="Low complexity" evidence="2">
    <location>
        <begin position="1077"/>
        <end position="1092"/>
    </location>
</feature>
<feature type="compositionally biased region" description="Polar residues" evidence="2">
    <location>
        <begin position="2058"/>
        <end position="2069"/>
    </location>
</feature>
<feature type="compositionally biased region" description="Polar residues" evidence="2">
    <location>
        <begin position="3472"/>
        <end position="3491"/>
    </location>
</feature>
<feature type="compositionally biased region" description="Low complexity" evidence="2">
    <location>
        <begin position="4082"/>
        <end position="4098"/>
    </location>
</feature>
<feature type="compositionally biased region" description="Basic and acidic residues" evidence="2">
    <location>
        <begin position="1514"/>
        <end position="1529"/>
    </location>
</feature>
<feature type="compositionally biased region" description="Polar residues" evidence="2">
    <location>
        <begin position="668"/>
        <end position="683"/>
    </location>
</feature>
<feature type="compositionally biased region" description="Polar residues" evidence="2">
    <location>
        <begin position="4315"/>
        <end position="4329"/>
    </location>
</feature>
<feature type="region of interest" description="Disordered" evidence="2">
    <location>
        <begin position="2027"/>
        <end position="2099"/>
    </location>
</feature>
<feature type="region of interest" description="Disordered" evidence="2">
    <location>
        <begin position="4259"/>
        <end position="4343"/>
    </location>
</feature>
<feature type="compositionally biased region" description="Polar residues" evidence="2">
    <location>
        <begin position="1664"/>
        <end position="1674"/>
    </location>
</feature>
<evidence type="ECO:0000313" key="5">
    <source>
        <dbReference type="EMBL" id="KAJ1969769.1"/>
    </source>
</evidence>
<feature type="compositionally biased region" description="Low complexity" evidence="2">
    <location>
        <begin position="1725"/>
        <end position="1743"/>
    </location>
</feature>
<feature type="region of interest" description="Disordered" evidence="2">
    <location>
        <begin position="579"/>
        <end position="642"/>
    </location>
</feature>
<dbReference type="Pfam" id="PF10344">
    <property type="entry name" value="Hobbit"/>
    <property type="match status" value="3"/>
</dbReference>
<feature type="compositionally biased region" description="Low complexity" evidence="2">
    <location>
        <begin position="1160"/>
        <end position="1175"/>
    </location>
</feature>
<keyword evidence="1" id="KW-0175">Coiled coil</keyword>
<feature type="region of interest" description="Disordered" evidence="2">
    <location>
        <begin position="661"/>
        <end position="738"/>
    </location>
</feature>
<accession>A0A9W8E628</accession>
<feature type="compositionally biased region" description="Basic and acidic residues" evidence="2">
    <location>
        <begin position="4119"/>
        <end position="4130"/>
    </location>
</feature>
<feature type="compositionally biased region" description="Polar residues" evidence="2">
    <location>
        <begin position="721"/>
        <end position="738"/>
    </location>
</feature>
<feature type="region of interest" description="Disordered" evidence="2">
    <location>
        <begin position="1149"/>
        <end position="1175"/>
    </location>
</feature>
<feature type="region of interest" description="Disordered" evidence="2">
    <location>
        <begin position="3060"/>
        <end position="3123"/>
    </location>
</feature>
<feature type="compositionally biased region" description="Low complexity" evidence="2">
    <location>
        <begin position="3583"/>
        <end position="3592"/>
    </location>
</feature>
<feature type="compositionally biased region" description="Basic and acidic residues" evidence="2">
    <location>
        <begin position="706"/>
        <end position="719"/>
    </location>
</feature>
<dbReference type="PANTHER" id="PTHR15678:SF6">
    <property type="entry name" value="BRIDGE-LIKE LIPID TRANSFER PROTEIN FAMILY MEMBER 2"/>
    <property type="match status" value="1"/>
</dbReference>
<feature type="region of interest" description="Disordered" evidence="2">
    <location>
        <begin position="107"/>
        <end position="144"/>
    </location>
</feature>
<dbReference type="InterPro" id="IPR019449">
    <property type="entry name" value="FMP27_WPPW_RBG"/>
</dbReference>
<feature type="compositionally biased region" description="Polar residues" evidence="2">
    <location>
        <begin position="1052"/>
        <end position="1076"/>
    </location>
</feature>
<feature type="region of interest" description="Disordered" evidence="2">
    <location>
        <begin position="2196"/>
        <end position="2237"/>
    </location>
</feature>
<feature type="compositionally biased region" description="Polar residues" evidence="2">
    <location>
        <begin position="3113"/>
        <end position="3123"/>
    </location>
</feature>
<dbReference type="PANTHER" id="PTHR15678">
    <property type="entry name" value="ANTIGEN MLAA-22-RELATED"/>
    <property type="match status" value="1"/>
</dbReference>
<name>A0A9W8E628_9FUNG</name>
<feature type="domain" description="FMP27/BLTP2/Hobbit GFWDK motif-containing RBG unit" evidence="3">
    <location>
        <begin position="2305"/>
        <end position="2577"/>
    </location>
</feature>
<evidence type="ECO:0000259" key="4">
    <source>
        <dbReference type="SMART" id="SM01216"/>
    </source>
</evidence>
<feature type="compositionally biased region" description="Polar residues" evidence="2">
    <location>
        <begin position="589"/>
        <end position="624"/>
    </location>
</feature>
<sequence length="4413" mass="487736">MLNYILVLLALSGLLLLGCYIAFTQLVHSLLARHNIRLEKIRFLSLCNLSYSFPKSTRLDPSQPLVHLTVARLGVRIHRWGRPLGNAYVKPLEFYLKEVTVKVFRPPPSRHATTSTPSSANGAPETSSPQTTEDSSRPHYSGRDGFSPAPVGDSLLFGLFSISKNNLLVRLARAIVENVCLIITDAEVIVDDQVQVALDSVMLYSSVFDLSNPDEQRRQQRLYPLAFSALHSFSNFDNTNSLRYVVMLSLSGFDSALVPSKARKRRKLVHQFRGNGIATLSADIHFTPHLRVHNVHWDTQLETLDVFLRPAIHAFYKLRRSPMPGGPSSPPTVPKIPPDLGTLFQLPVQLLRSLSSPMAHWFPKQVDVSASLRQLNVYFSLPAEQKSYSSSSEAPTRERRHTGTLRFAVKTLSLLTRVPDLSAREIHIITDLRCKHATVAVLTQYPPSMLSQDFSRHRRLFGMQGLHLHVNGELTSDAPDPEDENHRPLGPSMDSTFPDRTRVPLQPPYSGNASVPSMASSTGSSAFFGKLPQDYAPPTSFSSQIKTKLTINNPFVDVCLDDLVLWENFVRHVRQTRYAASKPGRAPQPNVSGYTRGNRGTSQHPQSALSDNSPAMDFLTQSPLYPSGYGVQETGPPSDTTGYVIPSAIMELHIIKPVVKLRTPPPSNTADSGTSVADRSSSPGPERHSTWNSPLASEGNRVAQGLREHSSRGSNRKDTPGGTNRGNHTGRPSISGSGSDSRLLVLSLETNSIHLVSKLHRKAPHKLRAQGIPLPPSDVSPFLFSIFSRLTVDPLQVHLAPSLYYQPNLVIPGVPTALVFTPLATVEDLVIENRTVIDISPFVQSLQPSLPPQSIGLGIWHPGLGISFADHHSTMGCRSKESPERPTLSVLTCESSVRTNKVRVRLTQQQQQWLTWVLPQAQALRERLVMLARAKLPRQHVGSGAMVDTERESSPYTYGSYSGVNTRLNSDSLPQTGCRQERISNRVNVHHLKYSLVLPDVRVEASLSNHVLGLPYRGKNEQFAVHDFVLQFHDIQSSLAWSLDLGKGADSGTKSDTSNVSTSPELPANSSHRTGTSRSPESLSPPSRSIRSFGQSPLASSNHPPFGGSPPEYSVPVRDSDDWLHSLGLQAWTLEGSCRCVRGFIITLPTGSASPPPSPRRLAQGVDSSSSFQTSSPQPFMERVLFLENVRFSTKKTYYVASVASSPELQGLDATGAGLTGMVNQHGAGEPHQTTLSTNPLEGVPTVTATVATNIDLDALHVEYSMSRAYLFILLWVRLKQMVHFLEIDRLTIGKSTSDGSEFAAQESVSPPLYPTSYRNTLNPAEQLAGMKRPGSPTLGLRTGGPLGDSPFWRSTSGSHARTPAMSTAASIERPISPIYLDARPHLRSNGTELSPSGTTQSSSSTGRPDPTKLATTYTFAISGAVVSGNLWLPFGCNEFNEDDMAEYLYNHVGQDQLHRLRLLANQVIVLYTRYNGGHTTSNLDSGSHTTGNEADIASVRVPRAHSETTGSDRLSEQKLFDEAGKESSPESSSSHVSDWLVTLQSLQLLGRKTTWQDEDVVGADPNLKSAALRSIPPQRTSNFDVKDTDGAPWRSWGRDLEGAIEKGWADIAYSTLMETPEEVTIVVLESAMIRPTTPHPLVSTLNTLPLTTKSSSTKEPPRATNSGLGYQSEGQRRTGNHPPTFSERQESSVRWTMDPAALASAQSPQEFIAALAQGHLENMGSSPPDSSSTPSKDASGSGLRADAVDPNDLPQENTTHDLICASFGVEIDCQALRFRLPYGYNIAFSIDNINNLVKGSRNLLHYMQQELPSTLVRSNFDQITSQLVYTTVDAALFCMTMHPRFTLTPASAWEGVSDGDQLLATFPPSDRPDTRPRHVSAAPLPSTSPLNPKEARRRLHTLHRIRTQAPLVSEKEWHMAWPSPVTHPKKLPYFVIQARKLSFVVDDDPFETALGRIYRCGLVEQQARLARSAAFRKTACNLQASEDQKHVPENPPTANVDIDAAQERLHQYNSANWIRLIRATMSHPRDDSDNGDTDPGRKTSPFGRTESLMPETIRSNGLNNTECQYPTYVYSPSGPSAKHPPPHGELPSKGKPPLVRAHRRRYTPSSWTHPSIPLTNLTIHNFAVTLGPPPSMRTMHDAAAFIRHTDGCTPMDYLYDILIPLRLHLRMGDTRVTLRNYPLPLLHIPDITKLLSSQGQRGPGSPTGRGGSERRGSRGPLASILSNKRTGPVTRDRMHREKYLKQGMLGSMGETPPFSGGFESHDAYLRQASYWFASNYAQHRGWAPIDGIPDNNGIMSDRSSVPAIEQGGAWEVKGDIMIAESLSGEESVRVIWAPLVLDGVELYGEQQRTSPTGAPKRGPEPKIGYVRVHRTVPPPKFFCKLNIRIHTSPRAHSSSQHQHIHLYATPKVNGQIASGKMSNTLHSLYRPPVQLVWDQSVQPCITALSQRMENVTSASVDPSPPIAWWDKMRMLMHGSVRLRLVEPLASSADDNGSTMDPREDSGQVETFPSAGYGTERSPGFGKSSRPASARSPRARGKHPSSPTDHHRHSMRTFTGPGELWLLMRGSRDPYALGNQHVGFLTIWRGNVQIQIGQIQKARNPAPAPATAGATYTNRAKDKPGRTNSDGTSHLGQGGEPRRSRSMSAIIENHDMMVQDVVQICSQEFLFAVPILCENTPTDSSSPDSTSAEPSSAGAPATSNPRVRFAFLPSYRLTKQNQSENGHHQPHLANSELLGYAETIHPSPLLRFEKLLLYLSGGVNFTLGLGFGVNLNVLRQLDTYSQWLFSPTPWLSSQLRTQGGVLLDDSQSVYEDLPTAASFASAIGSGSGFDRNLEPRSTRSSQTSRRTHPVRHYELIMRVPKFATPPFGQAAYDTYLGFRSDHVHMSISLRCSYDAYQRARQPAFSGMAPTYSSPGNPEPKNFIALSTNTINHIMGFTSLFASKMLLPICRGNLFPEVSVKDLKFGKFLKSVKCRLDVANLDLSYSQHLERAESNLDMFKEYLTSSKAVNLEEALLAHGQVMEAKSRVGAMDLQLLAIQQSKVLTVDAVKGTIYPVDHAGRGPGAAGERKQSGDGPSSTLGSEQGGTSSSGSGLRRTYSHESLSGPPSCKSGTSQASAPRSTTQVIARQWVIDDCILELAHIDIRMVKADFHIFSQSVPVSLGIPLERFHGIRLLPRDLERLSRENRGYMNLENFQDLGETNLHDAILSHLSVEPLLFSPRIMYYRQPQGKMDDDPNYYAIALYQNLDHQHSLHQSNATHRRDSRAIQISLLATRLERVVQEIAIQRERQQEMEDYMLNADQAQELVALQTLERVRITCMELEEKRHSIERTMQKLHNNQISTPLMRVATEFDFSTRHHPSSSDPQSPHPESSEPSDDSYAAMFKHRFLVHSGYAIWNTRVRDILMKFLYVEESQRALRYFLSMAATKVVRDLSSEENKEVETPGTPLEELNDETVGSQQGDGADIGPPSSTATNWQFAMNPQDNSPLADQGPYSPPIAEGKSISRSRFMQLVRPRKPGRRGMVLNRATTQQYIDYLLQGSTEATVEAQAIHTSPTGSSGSQPTGPTTADSNQRGKARQGEPSGPSSEPTESDRVAEDSSETDFGLLDDLAEYFIVNSIYVEFLNPQVNAALTRDSEDAVILAAERIQIKRLALFDEETSEKDVTNPQDDNEHLVKTRSLFGFEKVQVYAVQKKNVQNKPHFYADSNYGAQDSHLWPMWVPMEVLLDESDQTLDFLEPLVQKTSGLLIYDKANTVRIQANYTDLGLDDRANFVGLHFPELVVTADSRQYSTLFTIINDVLIYSEPLKKKHRDQLNTLTLAVNITDFTGALLNVEFMQASIRKRRDLLQQQPFPSTSFAPLTDIRSYRENHLEYLALVEKLRITMEVVTNVQKQRLGRQQRHEAQGRKVVSRRTSLRIDRILLSMLLTPEQPLCDWHLRTVTFMATSHSDQSVSYAVDINQALITNRLPDPYFYELLAPYTDEVTGTVDFSRQKMIRLRLSELAPVGGISVVEHLEISLFPLRIQMTHEVGKKLIQYLFPDRDKSGGSSSNQAGGTQGDGNHSRADNKSHLSDRDSTHHTATSVSSRPRSVRTTTSGNSNGRRSQPGRPASVRSRGTLHDDRSVMEMKSRASKNKTFLYITLPGARHCLSYQGQKGKNLEDLHGFVFTFPTFEYHNETWSWLELLTQVKKDTIRVALAHTGSLVREKIRQIRGPRHQHVISGYAESIADYSSTSSGNTGHPNKILETGRTTRRQSIAHASPGGSFLGLVMSPKGGGSPESISAARRKRSQSVHHATQSPERASANVPRELHTQHPSTTRLIPNVASTKDSKESEPKSKPRLANPLAAVTMFARKLSKTHHAFASEKANVPVVPTEGPDNGMDDDTVAESPVTVENGSTTAANAIFLGIQWQ</sequence>
<keyword evidence="6" id="KW-1185">Reference proteome</keyword>
<dbReference type="SMART" id="SM01216">
    <property type="entry name" value="Fmp27_WPPW"/>
    <property type="match status" value="1"/>
</dbReference>
<dbReference type="SMART" id="SM01214">
    <property type="entry name" value="Fmp27_GFWDK"/>
    <property type="match status" value="1"/>
</dbReference>
<evidence type="ECO:0000259" key="3">
    <source>
        <dbReference type="SMART" id="SM01214"/>
    </source>
</evidence>
<feature type="compositionally biased region" description="Polar residues" evidence="2">
    <location>
        <begin position="1093"/>
        <end position="1103"/>
    </location>
</feature>
<feature type="region of interest" description="Disordered" evidence="2">
    <location>
        <begin position="472"/>
        <end position="498"/>
    </location>
</feature>
<reference evidence="5" key="1">
    <citation type="submission" date="2022-07" db="EMBL/GenBank/DDBJ databases">
        <title>Phylogenomic reconstructions and comparative analyses of Kickxellomycotina fungi.</title>
        <authorList>
            <person name="Reynolds N.K."/>
            <person name="Stajich J.E."/>
            <person name="Barry K."/>
            <person name="Grigoriev I.V."/>
            <person name="Crous P."/>
            <person name="Smith M.E."/>
        </authorList>
    </citation>
    <scope>NUCLEOTIDE SEQUENCE</scope>
    <source>
        <strain evidence="5">RSA 1196</strain>
    </source>
</reference>
<feature type="region of interest" description="Disordered" evidence="2">
    <location>
        <begin position="3437"/>
        <end position="3529"/>
    </location>
</feature>
<evidence type="ECO:0000256" key="2">
    <source>
        <dbReference type="SAM" id="MobiDB-lite"/>
    </source>
</evidence>
<dbReference type="Proteomes" id="UP001150925">
    <property type="component" value="Unassembled WGS sequence"/>
</dbReference>
<feature type="region of interest" description="Disordered" evidence="2">
    <location>
        <begin position="1048"/>
        <end position="1114"/>
    </location>
</feature>
<feature type="compositionally biased region" description="Basic and acidic residues" evidence="2">
    <location>
        <begin position="4330"/>
        <end position="4339"/>
    </location>
</feature>
<feature type="domain" description="FMP27 WPPW motif-containing RBG unit" evidence="4">
    <location>
        <begin position="3135"/>
        <end position="3728"/>
    </location>
</feature>
<feature type="region of interest" description="Disordered" evidence="2">
    <location>
        <begin position="3358"/>
        <end position="3381"/>
    </location>
</feature>
<feature type="compositionally biased region" description="Low complexity" evidence="2">
    <location>
        <begin position="1395"/>
        <end position="1407"/>
    </location>
</feature>
<protein>
    <submittedName>
        <fullName evidence="5">Protein SABRE</fullName>
    </submittedName>
</protein>
<feature type="region of interest" description="Disordered" evidence="2">
    <location>
        <begin position="2603"/>
        <end position="2644"/>
    </location>
</feature>
<feature type="region of interest" description="Disordered" evidence="2">
    <location>
        <begin position="2681"/>
        <end position="2704"/>
    </location>
</feature>
<organism evidence="5 6">
    <name type="scientific">Dispira parvispora</name>
    <dbReference type="NCBI Taxonomy" id="1520584"/>
    <lineage>
        <taxon>Eukaryota</taxon>
        <taxon>Fungi</taxon>
        <taxon>Fungi incertae sedis</taxon>
        <taxon>Zoopagomycota</taxon>
        <taxon>Kickxellomycotina</taxon>
        <taxon>Dimargaritomycetes</taxon>
        <taxon>Dimargaritales</taxon>
        <taxon>Dimargaritaceae</taxon>
        <taxon>Dispira</taxon>
    </lineage>
</organism>
<feature type="region of interest" description="Disordered" evidence="2">
    <location>
        <begin position="1638"/>
        <end position="1694"/>
    </location>
</feature>
<gene>
    <name evidence="5" type="primary">FMP27</name>
    <name evidence="5" type="ORF">IWQ62_000408</name>
</gene>
<feature type="compositionally biased region" description="Low complexity" evidence="2">
    <location>
        <begin position="3556"/>
        <end position="3571"/>
    </location>
</feature>
<feature type="compositionally biased region" description="Low complexity" evidence="2">
    <location>
        <begin position="1644"/>
        <end position="1658"/>
    </location>
</feature>
<feature type="coiled-coil region" evidence="1">
    <location>
        <begin position="3315"/>
        <end position="3342"/>
    </location>
</feature>
<feature type="region of interest" description="Disordered" evidence="2">
    <location>
        <begin position="1721"/>
        <end position="1755"/>
    </location>
</feature>
<dbReference type="EMBL" id="JANBPY010000025">
    <property type="protein sequence ID" value="KAJ1969769.1"/>
    <property type="molecule type" value="Genomic_DNA"/>
</dbReference>
<comment type="caution">
    <text evidence="5">The sequence shown here is derived from an EMBL/GenBank/DDBJ whole genome shotgun (WGS) entry which is preliminary data.</text>
</comment>
<feature type="region of interest" description="Disordered" evidence="2">
    <location>
        <begin position="2491"/>
        <end position="2557"/>
    </location>
</feature>
<feature type="compositionally biased region" description="Basic and acidic residues" evidence="2">
    <location>
        <begin position="4063"/>
        <end position="4080"/>
    </location>
</feature>
<feature type="compositionally biased region" description="Low complexity" evidence="2">
    <location>
        <begin position="3080"/>
        <end position="3097"/>
    </location>
</feature>
<feature type="region of interest" description="Disordered" evidence="2">
    <location>
        <begin position="4045"/>
        <end position="4130"/>
    </location>
</feature>
<dbReference type="InterPro" id="IPR019441">
    <property type="entry name" value="FMP27/BLTP2/Hobbit_GFWDK_RBG"/>
</dbReference>
<feature type="compositionally biased region" description="Low complexity" evidence="2">
    <location>
        <begin position="2681"/>
        <end position="2697"/>
    </location>
</feature>
<feature type="region of interest" description="Disordered" evidence="2">
    <location>
        <begin position="3555"/>
        <end position="3603"/>
    </location>
</feature>
<dbReference type="InterPro" id="IPR045167">
    <property type="entry name" value="Hobbit"/>
</dbReference>